<evidence type="ECO:0000256" key="1">
    <source>
        <dbReference type="SAM" id="MobiDB-lite"/>
    </source>
</evidence>
<feature type="region of interest" description="Disordered" evidence="1">
    <location>
        <begin position="38"/>
        <end position="124"/>
    </location>
</feature>
<feature type="compositionally biased region" description="Basic and acidic residues" evidence="1">
    <location>
        <begin position="105"/>
        <end position="116"/>
    </location>
</feature>
<name>A0A9P0CR82_9CUCU</name>
<reference evidence="2" key="1">
    <citation type="submission" date="2022-01" db="EMBL/GenBank/DDBJ databases">
        <authorList>
            <person name="King R."/>
        </authorList>
    </citation>
    <scope>NUCLEOTIDE SEQUENCE</scope>
</reference>
<accession>A0A9P0CR82</accession>
<dbReference type="AlphaFoldDB" id="A0A9P0CR82"/>
<dbReference type="Proteomes" id="UP001153636">
    <property type="component" value="Chromosome 3"/>
</dbReference>
<evidence type="ECO:0000313" key="2">
    <source>
        <dbReference type="EMBL" id="CAH1107997.1"/>
    </source>
</evidence>
<keyword evidence="3" id="KW-1185">Reference proteome</keyword>
<gene>
    <name evidence="2" type="ORF">PSYICH_LOCUS9485</name>
</gene>
<protein>
    <submittedName>
        <fullName evidence="2">Uncharacterized protein</fullName>
    </submittedName>
</protein>
<sequence length="124" mass="14346">MKNVKGRTYSEILPIRKIMSWRKGRFLTDEELSRAADETTNELYELPMDNALVTDKEDNEDEDTSMLDNEIEEADTETVSDADDAKQSTSKQINKNDDEADSEEDVRKEISKINQKERRKVGKK</sequence>
<dbReference type="EMBL" id="OV651815">
    <property type="protein sequence ID" value="CAH1107997.1"/>
    <property type="molecule type" value="Genomic_DNA"/>
</dbReference>
<proteinExistence type="predicted"/>
<organism evidence="2 3">
    <name type="scientific">Psylliodes chrysocephalus</name>
    <dbReference type="NCBI Taxonomy" id="3402493"/>
    <lineage>
        <taxon>Eukaryota</taxon>
        <taxon>Metazoa</taxon>
        <taxon>Ecdysozoa</taxon>
        <taxon>Arthropoda</taxon>
        <taxon>Hexapoda</taxon>
        <taxon>Insecta</taxon>
        <taxon>Pterygota</taxon>
        <taxon>Neoptera</taxon>
        <taxon>Endopterygota</taxon>
        <taxon>Coleoptera</taxon>
        <taxon>Polyphaga</taxon>
        <taxon>Cucujiformia</taxon>
        <taxon>Chrysomeloidea</taxon>
        <taxon>Chrysomelidae</taxon>
        <taxon>Galerucinae</taxon>
        <taxon>Alticini</taxon>
        <taxon>Psylliodes</taxon>
    </lineage>
</organism>
<evidence type="ECO:0000313" key="3">
    <source>
        <dbReference type="Proteomes" id="UP001153636"/>
    </source>
</evidence>
<feature type="compositionally biased region" description="Acidic residues" evidence="1">
    <location>
        <begin position="57"/>
        <end position="82"/>
    </location>
</feature>